<dbReference type="InParanoid" id="A0A409XRY3"/>
<evidence type="ECO:0008006" key="3">
    <source>
        <dbReference type="Google" id="ProtNLM"/>
    </source>
</evidence>
<gene>
    <name evidence="1" type="ORF">CVT25_005565</name>
</gene>
<dbReference type="SUPFAM" id="SSF52047">
    <property type="entry name" value="RNI-like"/>
    <property type="match status" value="1"/>
</dbReference>
<evidence type="ECO:0000313" key="2">
    <source>
        <dbReference type="Proteomes" id="UP000283269"/>
    </source>
</evidence>
<name>A0A409XRY3_PSICY</name>
<evidence type="ECO:0000313" key="1">
    <source>
        <dbReference type="EMBL" id="PPQ93573.1"/>
    </source>
</evidence>
<sequence>MASMIDTLPLEVIEHIIDILASDDRRDNQYRSTYMKACSLTCWTFFSRSRENLFHSIKLHDRYRKSNSSCALVHVFAQLIVERPQIASYVRRLDYVMKNASLGNITPVPSQLERVTNLEVLVLQPELGRFQWQGIHSVSRRVLLRLMHLPTITTLKLISIQSFVLSDIILCQNLKNLHLQRVVIGEETRGSDVSPQLQGSPVIQLRKLELSHSSIQGAQQIIRQKRADGRPIVDLSELKDLCVFIANLEDALSAGELFSYIRCLETARLIVPETYHAADLDIVLSTSLNTLVNLTVDIFNNLADAQPLRGLNHALKGMAGRNHIEVLRLRIQVFGEVTCEVGDDWGLLERVLLAPGWSSLKQVYLSIFTTREDTWPQDNLKKIAETQLLGLSSSKSLAFNFFVGEGNQLTSSMSVFSPS</sequence>
<proteinExistence type="predicted"/>
<comment type="caution">
    <text evidence="1">The sequence shown here is derived from an EMBL/GenBank/DDBJ whole genome shotgun (WGS) entry which is preliminary data.</text>
</comment>
<dbReference type="Proteomes" id="UP000283269">
    <property type="component" value="Unassembled WGS sequence"/>
</dbReference>
<dbReference type="AlphaFoldDB" id="A0A409XRY3"/>
<accession>A0A409XRY3</accession>
<organism evidence="1 2">
    <name type="scientific">Psilocybe cyanescens</name>
    <dbReference type="NCBI Taxonomy" id="93625"/>
    <lineage>
        <taxon>Eukaryota</taxon>
        <taxon>Fungi</taxon>
        <taxon>Dikarya</taxon>
        <taxon>Basidiomycota</taxon>
        <taxon>Agaricomycotina</taxon>
        <taxon>Agaricomycetes</taxon>
        <taxon>Agaricomycetidae</taxon>
        <taxon>Agaricales</taxon>
        <taxon>Agaricineae</taxon>
        <taxon>Strophariaceae</taxon>
        <taxon>Psilocybe</taxon>
    </lineage>
</organism>
<dbReference type="OrthoDB" id="2745898at2759"/>
<protein>
    <recommendedName>
        <fullName evidence="3">F-box domain-containing protein</fullName>
    </recommendedName>
</protein>
<keyword evidence="2" id="KW-1185">Reference proteome</keyword>
<reference evidence="1 2" key="1">
    <citation type="journal article" date="2018" name="Evol. Lett.">
        <title>Horizontal gene cluster transfer increased hallucinogenic mushroom diversity.</title>
        <authorList>
            <person name="Reynolds H.T."/>
            <person name="Vijayakumar V."/>
            <person name="Gluck-Thaler E."/>
            <person name="Korotkin H.B."/>
            <person name="Matheny P.B."/>
            <person name="Slot J.C."/>
        </authorList>
    </citation>
    <scope>NUCLEOTIDE SEQUENCE [LARGE SCALE GENOMIC DNA]</scope>
    <source>
        <strain evidence="1 2">2631</strain>
    </source>
</reference>
<dbReference type="EMBL" id="NHYD01000693">
    <property type="protein sequence ID" value="PPQ93573.1"/>
    <property type="molecule type" value="Genomic_DNA"/>
</dbReference>